<name>A0ABN8F7I9_9BACL</name>
<comment type="caution">
    <text evidence="1">The sequence shown here is derived from an EMBL/GenBank/DDBJ whole genome shotgun (WGS) entry which is preliminary data.</text>
</comment>
<dbReference type="EMBL" id="CAKMAB010000001">
    <property type="protein sequence ID" value="CAH1054025.1"/>
    <property type="molecule type" value="Genomic_DNA"/>
</dbReference>
<keyword evidence="2" id="KW-1185">Reference proteome</keyword>
<accession>A0ABN8F7I9</accession>
<proteinExistence type="predicted"/>
<organism evidence="1 2">
    <name type="scientific">Paenibacillus pseudetheri</name>
    <dbReference type="NCBI Taxonomy" id="2897682"/>
    <lineage>
        <taxon>Bacteria</taxon>
        <taxon>Bacillati</taxon>
        <taxon>Bacillota</taxon>
        <taxon>Bacilli</taxon>
        <taxon>Bacillales</taxon>
        <taxon>Paenibacillaceae</taxon>
        <taxon>Paenibacillus</taxon>
    </lineage>
</organism>
<reference evidence="1" key="1">
    <citation type="submission" date="2021-12" db="EMBL/GenBank/DDBJ databases">
        <authorList>
            <person name="Criscuolo A."/>
        </authorList>
    </citation>
    <scope>NUCLEOTIDE SEQUENCE</scope>
    <source>
        <strain evidence="1">CIP111894</strain>
    </source>
</reference>
<protein>
    <submittedName>
        <fullName evidence="1">Uncharacterized protein</fullName>
    </submittedName>
</protein>
<sequence length="64" mass="7608">MEETFPVKQVGVKYKCDLCKNGEMRPTGKMKMHETHATFVHRCDNCESEIDLKEKYPLIRYEQI</sequence>
<evidence type="ECO:0000313" key="2">
    <source>
        <dbReference type="Proteomes" id="UP000838749"/>
    </source>
</evidence>
<gene>
    <name evidence="1" type="ORF">PAECIP111894_00170</name>
</gene>
<dbReference type="Proteomes" id="UP000838749">
    <property type="component" value="Unassembled WGS sequence"/>
</dbReference>
<evidence type="ECO:0000313" key="1">
    <source>
        <dbReference type="EMBL" id="CAH1054025.1"/>
    </source>
</evidence>